<evidence type="ECO:0000256" key="2">
    <source>
        <dbReference type="ARBA" id="ARBA00022723"/>
    </source>
</evidence>
<dbReference type="GO" id="GO:0005736">
    <property type="term" value="C:RNA polymerase I complex"/>
    <property type="evidence" value="ECO:0007669"/>
    <property type="project" value="TreeGrafter"/>
</dbReference>
<dbReference type="VEuPathDB" id="FungiDB:CXQ87_003025"/>
<accession>A0A2V1AB63</accession>
<dbReference type="SUPFAM" id="SSF63393">
    <property type="entry name" value="RNA polymerase subunits"/>
    <property type="match status" value="1"/>
</dbReference>
<reference evidence="7 8" key="1">
    <citation type="submission" date="2017-12" db="EMBL/GenBank/DDBJ databases">
        <title>Genome Sequence of the Amphotericin B-resistant Candida duobushaemulonii strain, B09383.</title>
        <authorList>
            <person name="Chow N.A."/>
            <person name="Gade L."/>
            <person name="Batra D."/>
            <person name="Rowe L.A."/>
            <person name="Loparev V.N."/>
            <person name="Litvintseva A.P."/>
        </authorList>
    </citation>
    <scope>NUCLEOTIDE SEQUENCE [LARGE SCALE GENOMIC DNA]</scope>
    <source>
        <strain evidence="7 8">B09383</strain>
    </source>
</reference>
<dbReference type="GO" id="GO:0005665">
    <property type="term" value="C:RNA polymerase II, core complex"/>
    <property type="evidence" value="ECO:0007669"/>
    <property type="project" value="TreeGrafter"/>
</dbReference>
<dbReference type="EMBL" id="PKFP01000003">
    <property type="protein sequence ID" value="PVH15188.1"/>
    <property type="molecule type" value="Genomic_DNA"/>
</dbReference>
<evidence type="ECO:0000313" key="7">
    <source>
        <dbReference type="EMBL" id="PVH15188.1"/>
    </source>
</evidence>
<evidence type="ECO:0008006" key="9">
    <source>
        <dbReference type="Google" id="ProtNLM"/>
    </source>
</evidence>
<comment type="similarity">
    <text evidence="5">Belongs to the archaeal Rpo12/eukaryotic RPC10 RNA polymerase subunit family.</text>
</comment>
<evidence type="ECO:0000256" key="3">
    <source>
        <dbReference type="ARBA" id="ARBA00022833"/>
    </source>
</evidence>
<organism evidence="7 8">
    <name type="scientific">Candidozyma duobushaemuli</name>
    <dbReference type="NCBI Taxonomy" id="1231522"/>
    <lineage>
        <taxon>Eukaryota</taxon>
        <taxon>Fungi</taxon>
        <taxon>Dikarya</taxon>
        <taxon>Ascomycota</taxon>
        <taxon>Saccharomycotina</taxon>
        <taxon>Pichiomycetes</taxon>
        <taxon>Metschnikowiaceae</taxon>
        <taxon>Candidozyma</taxon>
    </lineage>
</organism>
<dbReference type="PANTHER" id="PTHR12056:SF2">
    <property type="entry name" value="GEO11084P1"/>
    <property type="match status" value="1"/>
</dbReference>
<feature type="region of interest" description="Disordered" evidence="6">
    <location>
        <begin position="29"/>
        <end position="66"/>
    </location>
</feature>
<dbReference type="Pfam" id="PF03604">
    <property type="entry name" value="Zn_ribbon_RPAB4"/>
    <property type="match status" value="1"/>
</dbReference>
<comment type="caution">
    <text evidence="7">The sequence shown here is derived from an EMBL/GenBank/DDBJ whole genome shotgun (WGS) entry which is preliminary data.</text>
</comment>
<keyword evidence="4" id="KW-0539">Nucleus</keyword>
<proteinExistence type="inferred from homology"/>
<keyword evidence="2" id="KW-0479">Metal-binding</keyword>
<evidence type="ECO:0000313" key="8">
    <source>
        <dbReference type="Proteomes" id="UP000244406"/>
    </source>
</evidence>
<dbReference type="SMART" id="SM00659">
    <property type="entry name" value="RPOLCX"/>
    <property type="match status" value="1"/>
</dbReference>
<keyword evidence="8" id="KW-1185">Reference proteome</keyword>
<dbReference type="GO" id="GO:0008270">
    <property type="term" value="F:zinc ion binding"/>
    <property type="evidence" value="ECO:0007669"/>
    <property type="project" value="InterPro"/>
</dbReference>
<dbReference type="GO" id="GO:0005666">
    <property type="term" value="C:RNA polymerase III complex"/>
    <property type="evidence" value="ECO:0007669"/>
    <property type="project" value="TreeGrafter"/>
</dbReference>
<gene>
    <name evidence="7" type="ORF">CXQ87_003025</name>
</gene>
<dbReference type="RefSeq" id="XP_025336128.1">
    <property type="nucleotide sequence ID" value="XM_025481510.1"/>
</dbReference>
<dbReference type="InterPro" id="IPR039747">
    <property type="entry name" value="RPABC4"/>
</dbReference>
<comment type="subcellular location">
    <subcellularLocation>
        <location evidence="1">Nucleus</location>
    </subcellularLocation>
</comment>
<evidence type="ECO:0000256" key="1">
    <source>
        <dbReference type="ARBA" id="ARBA00004123"/>
    </source>
</evidence>
<dbReference type="InterPro" id="IPR029040">
    <property type="entry name" value="RPABC4/Spt4"/>
</dbReference>
<dbReference type="GO" id="GO:0006351">
    <property type="term" value="P:DNA-templated transcription"/>
    <property type="evidence" value="ECO:0007669"/>
    <property type="project" value="InterPro"/>
</dbReference>
<feature type="compositionally biased region" description="Low complexity" evidence="6">
    <location>
        <begin position="42"/>
        <end position="66"/>
    </location>
</feature>
<dbReference type="GeneID" id="37003025"/>
<sequence>MTRLDLTDSYLHEQRYLAESQSIHRRKSVPDIFESSLRKKTSPPSTSSSTQVMSSPQREAFSAPSSIAAAAHGHITSKSLGVKYNCAQCGASFSLGKSDAIRCKECGHRVIYKARTRRMVQFEAR</sequence>
<dbReference type="FunFam" id="2.20.28.30:FF:000003">
    <property type="entry name" value="DNA-directed RNA polymerases I, II, and III subunit RPABC4"/>
    <property type="match status" value="1"/>
</dbReference>
<dbReference type="InterPro" id="IPR006591">
    <property type="entry name" value="RNAP_P/RPABC4"/>
</dbReference>
<dbReference type="PANTHER" id="PTHR12056">
    <property type="entry name" value="DNA-DIRECTED RNA POLYMERASES I, II, AND III"/>
    <property type="match status" value="1"/>
</dbReference>
<name>A0A2V1AB63_9ASCO</name>
<evidence type="ECO:0000256" key="6">
    <source>
        <dbReference type="SAM" id="MobiDB-lite"/>
    </source>
</evidence>
<keyword evidence="3" id="KW-0862">Zinc</keyword>
<dbReference type="Proteomes" id="UP000244406">
    <property type="component" value="Unassembled WGS sequence"/>
</dbReference>
<protein>
    <recommendedName>
        <fullName evidence="9">DNA-directed RNA polymerase I, II, and III subunit RPABC4</fullName>
    </recommendedName>
</protein>
<dbReference type="Gene3D" id="2.20.28.30">
    <property type="entry name" value="RNA polymerase ii, chain L"/>
    <property type="match status" value="1"/>
</dbReference>
<dbReference type="GO" id="GO:0003677">
    <property type="term" value="F:DNA binding"/>
    <property type="evidence" value="ECO:0007669"/>
    <property type="project" value="InterPro"/>
</dbReference>
<evidence type="ECO:0000256" key="5">
    <source>
        <dbReference type="ARBA" id="ARBA00025770"/>
    </source>
</evidence>
<dbReference type="GO" id="GO:0003899">
    <property type="term" value="F:DNA-directed RNA polymerase activity"/>
    <property type="evidence" value="ECO:0007669"/>
    <property type="project" value="InterPro"/>
</dbReference>
<evidence type="ECO:0000256" key="4">
    <source>
        <dbReference type="ARBA" id="ARBA00023242"/>
    </source>
</evidence>
<dbReference type="AlphaFoldDB" id="A0A2V1AB63"/>